<keyword evidence="2" id="KW-1185">Reference proteome</keyword>
<evidence type="ECO:0000313" key="2">
    <source>
        <dbReference type="Proteomes" id="UP000008205"/>
    </source>
</evidence>
<accession>B7UGS4</accession>
<sequence>MTNNNLTDERLSVLIRVARDSLELYEMELPVIDDVMLALAELQQLRAAMLQAGNSPVSPDGYVLVPKKLTAENGAKGVLSGEFSETKFINCPECFGDDDCETCDGSGRIEITVPVTWTTIKAIWAKGVEHLAAAPQQEVK</sequence>
<proteinExistence type="predicted"/>
<reference evidence="1 2" key="1">
    <citation type="journal article" date="2009" name="J. Bacteriol.">
        <title>Complete genome sequence and comparative genome analysis of enteropathogenic Escherichia coli O127:H6 strain E2348/69.</title>
        <authorList>
            <person name="Iguchi A."/>
            <person name="Thomson N.R."/>
            <person name="Ogura Y."/>
            <person name="Saunders D."/>
            <person name="Ooka T."/>
            <person name="Henderson I.R."/>
            <person name="Harris D."/>
            <person name="Asadulghani M."/>
            <person name="Kurokawa K."/>
            <person name="Dean P."/>
            <person name="Kenny B."/>
            <person name="Quail M.A."/>
            <person name="Thurston S."/>
            <person name="Dougan G."/>
            <person name="Hayashi T."/>
            <person name="Parkhill J."/>
            <person name="Frankel G."/>
        </authorList>
    </citation>
    <scope>NUCLEOTIDE SEQUENCE [LARGE SCALE GENOMIC DNA]</scope>
    <source>
        <strain evidence="2">E2348/69 / EPEC</strain>
    </source>
</reference>
<evidence type="ECO:0000313" key="1">
    <source>
        <dbReference type="EMBL" id="CAS10309.1"/>
    </source>
</evidence>
<organism evidence="1 2">
    <name type="scientific">Escherichia coli O127:H6 (strain E2348/69 / EPEC)</name>
    <dbReference type="NCBI Taxonomy" id="574521"/>
    <lineage>
        <taxon>Bacteria</taxon>
        <taxon>Pseudomonadati</taxon>
        <taxon>Pseudomonadota</taxon>
        <taxon>Gammaproteobacteria</taxon>
        <taxon>Enterobacterales</taxon>
        <taxon>Enterobacteriaceae</taxon>
        <taxon>Escherichia</taxon>
    </lineage>
</organism>
<dbReference type="HOGENOM" id="CLU_1831997_0_0_6"/>
<dbReference type="EMBL" id="FM180568">
    <property type="protein sequence ID" value="CAS10309.1"/>
    <property type="molecule type" value="Genomic_DNA"/>
</dbReference>
<gene>
    <name evidence="1" type="ordered locus">E2348C_2761</name>
</gene>
<name>B7UGS4_ECO27</name>
<dbReference type="KEGG" id="ecg:E2348C_2761"/>
<dbReference type="Proteomes" id="UP000008205">
    <property type="component" value="Chromosome"/>
</dbReference>
<dbReference type="AlphaFoldDB" id="B7UGS4"/>
<protein>
    <submittedName>
        <fullName evidence="1">Uncharacterized protein</fullName>
    </submittedName>
</protein>